<evidence type="ECO:0000256" key="4">
    <source>
        <dbReference type="ARBA" id="ARBA00023172"/>
    </source>
</evidence>
<keyword evidence="8" id="KW-1185">Reference proteome</keyword>
<dbReference type="AlphaFoldDB" id="A0A840NR14"/>
<dbReference type="PANTHER" id="PTHR30629">
    <property type="entry name" value="PROPHAGE INTEGRASE"/>
    <property type="match status" value="1"/>
</dbReference>
<feature type="domain" description="Tyr recombinase" evidence="6">
    <location>
        <begin position="155"/>
        <end position="350"/>
    </location>
</feature>
<dbReference type="SUPFAM" id="SSF56349">
    <property type="entry name" value="DNA breaking-rejoining enzymes"/>
    <property type="match status" value="1"/>
</dbReference>
<evidence type="ECO:0000259" key="6">
    <source>
        <dbReference type="PROSITE" id="PS51898"/>
    </source>
</evidence>
<dbReference type="InterPro" id="IPR010998">
    <property type="entry name" value="Integrase_recombinase_N"/>
</dbReference>
<dbReference type="InterPro" id="IPR011010">
    <property type="entry name" value="DNA_brk_join_enz"/>
</dbReference>
<sequence>MTKYRDFDGVTRPVERSGKTKAAAERELKQALTSRTTSQGGSISPNTKFRDVAEQWFVSILAAVDHGTRSPTTADVYRSHLDRHVLPALAELRVREVTVPRVDAFLVTLRQNTGTATAKTARTIVSNVLGLAVRHGALGANPTRETTRIEGGRRKTPRALTLEERQLWLAQLEADEVASRKDLPDLSRFMLATGVRIGEALAACWPDLDLTAGTVAVNFTVARRKGKGLIRKSTKTSAGERTLPLPSWAVDMLRRRYYLAEDKDGPIFPDSIGGLRDPSNTLRDLRNARGSEGFAWVTSHVFRKTAATILDEAGLTPRLVADQLGHSRPSLTQDVYMARKTVSRDAATALEAAFAKESN</sequence>
<evidence type="ECO:0000256" key="1">
    <source>
        <dbReference type="ARBA" id="ARBA00008857"/>
    </source>
</evidence>
<keyword evidence="3" id="KW-0238">DNA-binding</keyword>
<dbReference type="PROSITE" id="PS51898">
    <property type="entry name" value="TYR_RECOMBINASE"/>
    <property type="match status" value="1"/>
</dbReference>
<dbReference type="Proteomes" id="UP000580474">
    <property type="component" value="Unassembled WGS sequence"/>
</dbReference>
<feature type="region of interest" description="Disordered" evidence="5">
    <location>
        <begin position="1"/>
        <end position="45"/>
    </location>
</feature>
<dbReference type="RefSeq" id="WP_343071667.1">
    <property type="nucleotide sequence ID" value="NZ_JACHIV010000001.1"/>
</dbReference>
<comment type="caution">
    <text evidence="7">The sequence shown here is derived from an EMBL/GenBank/DDBJ whole genome shotgun (WGS) entry which is preliminary data.</text>
</comment>
<proteinExistence type="inferred from homology"/>
<feature type="compositionally biased region" description="Basic and acidic residues" evidence="5">
    <location>
        <begin position="1"/>
        <end position="29"/>
    </location>
</feature>
<evidence type="ECO:0000313" key="8">
    <source>
        <dbReference type="Proteomes" id="UP000580474"/>
    </source>
</evidence>
<organism evidence="7 8">
    <name type="scientific">Saccharopolyspora gloriosae</name>
    <dbReference type="NCBI Taxonomy" id="455344"/>
    <lineage>
        <taxon>Bacteria</taxon>
        <taxon>Bacillati</taxon>
        <taxon>Actinomycetota</taxon>
        <taxon>Actinomycetes</taxon>
        <taxon>Pseudonocardiales</taxon>
        <taxon>Pseudonocardiaceae</taxon>
        <taxon>Saccharopolyspora</taxon>
    </lineage>
</organism>
<dbReference type="GO" id="GO:0003677">
    <property type="term" value="F:DNA binding"/>
    <property type="evidence" value="ECO:0007669"/>
    <property type="project" value="UniProtKB-KW"/>
</dbReference>
<dbReference type="Pfam" id="PF00589">
    <property type="entry name" value="Phage_integrase"/>
    <property type="match status" value="1"/>
</dbReference>
<comment type="similarity">
    <text evidence="1">Belongs to the 'phage' integrase family.</text>
</comment>
<dbReference type="Pfam" id="PF22022">
    <property type="entry name" value="Phage_int_M"/>
    <property type="match status" value="1"/>
</dbReference>
<dbReference type="PANTHER" id="PTHR30629:SF2">
    <property type="entry name" value="PROPHAGE INTEGRASE INTS-RELATED"/>
    <property type="match status" value="1"/>
</dbReference>
<keyword evidence="2" id="KW-0229">DNA integration</keyword>
<evidence type="ECO:0000313" key="7">
    <source>
        <dbReference type="EMBL" id="MBB5072828.1"/>
    </source>
</evidence>
<dbReference type="CDD" id="cd01189">
    <property type="entry name" value="INT_ICEBs1_C_like"/>
    <property type="match status" value="1"/>
</dbReference>
<dbReference type="EMBL" id="JACHIV010000001">
    <property type="protein sequence ID" value="MBB5072828.1"/>
    <property type="molecule type" value="Genomic_DNA"/>
</dbReference>
<dbReference type="InterPro" id="IPR013762">
    <property type="entry name" value="Integrase-like_cat_sf"/>
</dbReference>
<accession>A0A840NR14</accession>
<dbReference type="GO" id="GO:0015074">
    <property type="term" value="P:DNA integration"/>
    <property type="evidence" value="ECO:0007669"/>
    <property type="project" value="UniProtKB-KW"/>
</dbReference>
<gene>
    <name evidence="7" type="ORF">BJ969_005916</name>
</gene>
<reference evidence="7 8" key="1">
    <citation type="submission" date="2020-08" db="EMBL/GenBank/DDBJ databases">
        <title>Sequencing the genomes of 1000 actinobacteria strains.</title>
        <authorList>
            <person name="Klenk H.-P."/>
        </authorList>
    </citation>
    <scope>NUCLEOTIDE SEQUENCE [LARGE SCALE GENOMIC DNA]</scope>
    <source>
        <strain evidence="7 8">DSM 45582</strain>
    </source>
</reference>
<evidence type="ECO:0000256" key="2">
    <source>
        <dbReference type="ARBA" id="ARBA00022908"/>
    </source>
</evidence>
<feature type="compositionally biased region" description="Polar residues" evidence="5">
    <location>
        <begin position="31"/>
        <end position="45"/>
    </location>
</feature>
<dbReference type="InterPro" id="IPR050808">
    <property type="entry name" value="Phage_Integrase"/>
</dbReference>
<protein>
    <submittedName>
        <fullName evidence="7">Integrase</fullName>
    </submittedName>
</protein>
<name>A0A840NR14_9PSEU</name>
<keyword evidence="4" id="KW-0233">DNA recombination</keyword>
<dbReference type="GO" id="GO:0006310">
    <property type="term" value="P:DNA recombination"/>
    <property type="evidence" value="ECO:0007669"/>
    <property type="project" value="UniProtKB-KW"/>
</dbReference>
<dbReference type="InterPro" id="IPR002104">
    <property type="entry name" value="Integrase_catalytic"/>
</dbReference>
<dbReference type="InterPro" id="IPR053876">
    <property type="entry name" value="Phage_int_M"/>
</dbReference>
<dbReference type="Gene3D" id="1.10.150.130">
    <property type="match status" value="1"/>
</dbReference>
<evidence type="ECO:0000256" key="3">
    <source>
        <dbReference type="ARBA" id="ARBA00023125"/>
    </source>
</evidence>
<evidence type="ECO:0000256" key="5">
    <source>
        <dbReference type="SAM" id="MobiDB-lite"/>
    </source>
</evidence>
<dbReference type="Gene3D" id="1.10.443.10">
    <property type="entry name" value="Intergrase catalytic core"/>
    <property type="match status" value="1"/>
</dbReference>